<protein>
    <submittedName>
        <fullName evidence="2 3">Uncharacterized protein</fullName>
    </submittedName>
</protein>
<reference evidence="2" key="2">
    <citation type="submission" date="2016-05" db="EMBL/GenBank/DDBJ databases">
        <title>Comparative analysis highlights variable genome content of wheat rusts and divergence of the mating loci.</title>
        <authorList>
            <person name="Cuomo C.A."/>
            <person name="Bakkeren G."/>
            <person name="Szabo L."/>
            <person name="Khalil H."/>
            <person name="Joly D."/>
            <person name="Goldberg J."/>
            <person name="Young S."/>
            <person name="Zeng Q."/>
            <person name="Fellers J."/>
        </authorList>
    </citation>
    <scope>NUCLEOTIDE SEQUENCE [LARGE SCALE GENOMIC DNA]</scope>
    <source>
        <strain evidence="2">1-1 BBBD Race 1</strain>
    </source>
</reference>
<evidence type="ECO:0000313" key="4">
    <source>
        <dbReference type="Proteomes" id="UP000005240"/>
    </source>
</evidence>
<dbReference type="EMBL" id="ADAS02000005">
    <property type="protein sequence ID" value="OAV98786.1"/>
    <property type="molecule type" value="Genomic_DNA"/>
</dbReference>
<name>A0A180H157_PUCT1</name>
<reference evidence="3 4" key="3">
    <citation type="journal article" date="2017" name="G3 (Bethesda)">
        <title>Comparative analysis highlights variable genome content of wheat rusts and divergence of the mating loci.</title>
        <authorList>
            <person name="Cuomo C.A."/>
            <person name="Bakkeren G."/>
            <person name="Khalil H.B."/>
            <person name="Panwar V."/>
            <person name="Joly D."/>
            <person name="Linning R."/>
            <person name="Sakthikumar S."/>
            <person name="Song X."/>
            <person name="Adiconis X."/>
            <person name="Fan L."/>
            <person name="Goldberg J.M."/>
            <person name="Levin J.Z."/>
            <person name="Young S."/>
            <person name="Zeng Q."/>
            <person name="Anikster Y."/>
            <person name="Bruce M."/>
            <person name="Wang M."/>
            <person name="Yin C."/>
            <person name="McCallum B."/>
            <person name="Szabo L.J."/>
            <person name="Hulbert S."/>
            <person name="Chen X."/>
            <person name="Fellers J.P."/>
        </authorList>
    </citation>
    <scope>NUCLEOTIDE SEQUENCE</scope>
    <source>
        <strain evidence="4">Isolate 1-1 / race 1 (BBBD)</strain>
        <strain evidence="3">isolate 1-1 / race 1 (BBBD)</strain>
    </source>
</reference>
<gene>
    <name evidence="2" type="ORF">PTTG_05347</name>
</gene>
<dbReference type="AlphaFoldDB" id="A0A180H157"/>
<evidence type="ECO:0000313" key="2">
    <source>
        <dbReference type="EMBL" id="OAV98786.1"/>
    </source>
</evidence>
<reference evidence="2" key="1">
    <citation type="submission" date="2009-11" db="EMBL/GenBank/DDBJ databases">
        <authorList>
            <consortium name="The Broad Institute Genome Sequencing Platform"/>
            <person name="Ward D."/>
            <person name="Feldgarden M."/>
            <person name="Earl A."/>
            <person name="Young S.K."/>
            <person name="Zeng Q."/>
            <person name="Koehrsen M."/>
            <person name="Alvarado L."/>
            <person name="Berlin A."/>
            <person name="Bochicchio J."/>
            <person name="Borenstein D."/>
            <person name="Chapman S.B."/>
            <person name="Chen Z."/>
            <person name="Engels R."/>
            <person name="Freedman E."/>
            <person name="Gellesch M."/>
            <person name="Goldberg J."/>
            <person name="Griggs A."/>
            <person name="Gujja S."/>
            <person name="Heilman E."/>
            <person name="Heiman D."/>
            <person name="Hepburn T."/>
            <person name="Howarth C."/>
            <person name="Jen D."/>
            <person name="Larson L."/>
            <person name="Lewis B."/>
            <person name="Mehta T."/>
            <person name="Park D."/>
            <person name="Pearson M."/>
            <person name="Roberts A."/>
            <person name="Saif S."/>
            <person name="Shea T."/>
            <person name="Shenoy N."/>
            <person name="Sisk P."/>
            <person name="Stolte C."/>
            <person name="Sykes S."/>
            <person name="Thomson T."/>
            <person name="Walk T."/>
            <person name="White J."/>
            <person name="Yandava C."/>
            <person name="Izard J."/>
            <person name="Baranova O.V."/>
            <person name="Blanton J.M."/>
            <person name="Tanner A.C."/>
            <person name="Dewhirst F.E."/>
            <person name="Haas B."/>
            <person name="Nusbaum C."/>
            <person name="Birren B."/>
        </authorList>
    </citation>
    <scope>NUCLEOTIDE SEQUENCE [LARGE SCALE GENOMIC DNA]</scope>
    <source>
        <strain evidence="2">1-1 BBBD Race 1</strain>
    </source>
</reference>
<dbReference type="Proteomes" id="UP000005240">
    <property type="component" value="Unassembled WGS sequence"/>
</dbReference>
<keyword evidence="4" id="KW-1185">Reference proteome</keyword>
<dbReference type="OrthoDB" id="2498679at2759"/>
<organism evidence="2">
    <name type="scientific">Puccinia triticina (isolate 1-1 / race 1 (BBBD))</name>
    <name type="common">Brown leaf rust fungus</name>
    <dbReference type="NCBI Taxonomy" id="630390"/>
    <lineage>
        <taxon>Eukaryota</taxon>
        <taxon>Fungi</taxon>
        <taxon>Dikarya</taxon>
        <taxon>Basidiomycota</taxon>
        <taxon>Pucciniomycotina</taxon>
        <taxon>Pucciniomycetes</taxon>
        <taxon>Pucciniales</taxon>
        <taxon>Pucciniaceae</taxon>
        <taxon>Puccinia</taxon>
    </lineage>
</organism>
<feature type="signal peptide" evidence="1">
    <location>
        <begin position="1"/>
        <end position="16"/>
    </location>
</feature>
<evidence type="ECO:0000313" key="3">
    <source>
        <dbReference type="EnsemblFungi" id="PTTG_05347-t43_1-p1"/>
    </source>
</evidence>
<feature type="chain" id="PRO_5008110549" evidence="1">
    <location>
        <begin position="17"/>
        <end position="231"/>
    </location>
</feature>
<proteinExistence type="predicted"/>
<keyword evidence="1" id="KW-0732">Signal</keyword>
<accession>A0A180H157</accession>
<evidence type="ECO:0000256" key="1">
    <source>
        <dbReference type="SAM" id="SignalP"/>
    </source>
</evidence>
<reference evidence="3" key="4">
    <citation type="submission" date="2025-05" db="UniProtKB">
        <authorList>
            <consortium name="EnsemblFungi"/>
        </authorList>
    </citation>
    <scope>IDENTIFICATION</scope>
    <source>
        <strain evidence="3">isolate 1-1 / race 1 (BBBD)</strain>
    </source>
</reference>
<sequence length="231" mass="24469">MLVAIPFTSLFALVSCASILGAPGAVQDSRYTLFGRQVNPSNQNGMKNMTSGAGNLAKMAMGSPVQLTELEKENMEATEENKPGLNTIANAMNELYFHDKYGSQRNEPAVLLKMVGQAAGNTGKSGNPETVSKAMLATFDPYNQGKPSSISASVITPLNKNTTSMEEAPSLKMVSHSLHEAWEKVMLLNPKPDNAQVIPVFCQAIAASSTNGDPTAVSKAIDAAYVKMAAN</sequence>
<dbReference type="VEuPathDB" id="FungiDB:PTTG_05347"/>
<dbReference type="EnsemblFungi" id="PTTG_05347-t43_1">
    <property type="protein sequence ID" value="PTTG_05347-t43_1-p1"/>
    <property type="gene ID" value="PTTG_05347"/>
</dbReference>